<dbReference type="Proteomes" id="UP001157440">
    <property type="component" value="Unassembled WGS sequence"/>
</dbReference>
<keyword evidence="2" id="KW-1133">Transmembrane helix</keyword>
<evidence type="ECO:0000256" key="1">
    <source>
        <dbReference type="SAM" id="MobiDB-lite"/>
    </source>
</evidence>
<reference evidence="4" key="1">
    <citation type="journal article" date="2019" name="Int. J. Syst. Evol. Microbiol.">
        <title>The Global Catalogue of Microorganisms (GCM) 10K type strain sequencing project: providing services to taxonomists for standard genome sequencing and annotation.</title>
        <authorList>
            <consortium name="The Broad Institute Genomics Platform"/>
            <consortium name="The Broad Institute Genome Sequencing Center for Infectious Disease"/>
            <person name="Wu L."/>
            <person name="Ma J."/>
        </authorList>
    </citation>
    <scope>NUCLEOTIDE SEQUENCE [LARGE SCALE GENOMIC DNA]</scope>
    <source>
        <strain evidence="4">NBRC 103632</strain>
    </source>
</reference>
<protein>
    <submittedName>
        <fullName evidence="3">Uncharacterized protein</fullName>
    </submittedName>
</protein>
<organism evidence="3 4">
    <name type="scientific">Methylobacterium tardum</name>
    <dbReference type="NCBI Taxonomy" id="374432"/>
    <lineage>
        <taxon>Bacteria</taxon>
        <taxon>Pseudomonadati</taxon>
        <taxon>Pseudomonadota</taxon>
        <taxon>Alphaproteobacteria</taxon>
        <taxon>Hyphomicrobiales</taxon>
        <taxon>Methylobacteriaceae</taxon>
        <taxon>Methylobacterium</taxon>
    </lineage>
</organism>
<name>A0AA37WTE3_9HYPH</name>
<keyword evidence="2" id="KW-0812">Transmembrane</keyword>
<feature type="transmembrane region" description="Helical" evidence="2">
    <location>
        <begin position="80"/>
        <end position="99"/>
    </location>
</feature>
<evidence type="ECO:0000313" key="3">
    <source>
        <dbReference type="EMBL" id="GLS72191.1"/>
    </source>
</evidence>
<evidence type="ECO:0000313" key="4">
    <source>
        <dbReference type="Proteomes" id="UP001157440"/>
    </source>
</evidence>
<keyword evidence="4" id="KW-1185">Reference proteome</keyword>
<sequence>MRDLRARRCPPTRSASAPPFREPAMSSRSLTPASGNTPDAVEEAQFRARMARVGPDRGGRRAHRSGAPGRGRGVRLGWKGWLVVDGLVVLLVVAGVVSWPPVQACRHQDRTTGFYAGDSLDKCIRRGIAARIDLADQRIKSLMRGSGH</sequence>
<evidence type="ECO:0000256" key="2">
    <source>
        <dbReference type="SAM" id="Phobius"/>
    </source>
</evidence>
<feature type="compositionally biased region" description="Polar residues" evidence="1">
    <location>
        <begin position="26"/>
        <end position="37"/>
    </location>
</feature>
<accession>A0AA37WTE3</accession>
<keyword evidence="2" id="KW-0472">Membrane</keyword>
<dbReference type="AlphaFoldDB" id="A0AA37WTE3"/>
<proteinExistence type="predicted"/>
<comment type="caution">
    <text evidence="3">The sequence shown here is derived from an EMBL/GenBank/DDBJ whole genome shotgun (WGS) entry which is preliminary data.</text>
</comment>
<dbReference type="EMBL" id="BSPL01000020">
    <property type="protein sequence ID" value="GLS72191.1"/>
    <property type="molecule type" value="Genomic_DNA"/>
</dbReference>
<feature type="region of interest" description="Disordered" evidence="1">
    <location>
        <begin position="1"/>
        <end position="72"/>
    </location>
</feature>
<gene>
    <name evidence="3" type="ORF">GCM10007890_42040</name>
</gene>